<organism evidence="2 3">
    <name type="scientific">Macaca nemestrina</name>
    <name type="common">Pig-tailed macaque</name>
    <dbReference type="NCBI Taxonomy" id="9545"/>
    <lineage>
        <taxon>Eukaryota</taxon>
        <taxon>Metazoa</taxon>
        <taxon>Chordata</taxon>
        <taxon>Craniata</taxon>
        <taxon>Vertebrata</taxon>
        <taxon>Euteleostomi</taxon>
        <taxon>Mammalia</taxon>
        <taxon>Eutheria</taxon>
        <taxon>Euarchontoglires</taxon>
        <taxon>Primates</taxon>
        <taxon>Haplorrhini</taxon>
        <taxon>Catarrhini</taxon>
        <taxon>Cercopithecidae</taxon>
        <taxon>Cercopithecinae</taxon>
        <taxon>Macaca</taxon>
    </lineage>
</organism>
<dbReference type="AlphaFoldDB" id="A0A2K6B1Y2"/>
<feature type="signal peptide" evidence="1">
    <location>
        <begin position="1"/>
        <end position="31"/>
    </location>
</feature>
<dbReference type="Bgee" id="ENSMNEG00000024751">
    <property type="expression patterns" value="Expressed in skeletal muscle tissue and 12 other cell types or tissues"/>
</dbReference>
<dbReference type="Proteomes" id="UP000233120">
    <property type="component" value="Unassembled WGS sequence"/>
</dbReference>
<dbReference type="Ensembl" id="ENSMNET00000027077.1">
    <property type="protein sequence ID" value="ENSMNEP00000005429.1"/>
    <property type="gene ID" value="ENSMNEG00000024751.1"/>
</dbReference>
<accession>A0A2K6B1Y2</accession>
<keyword evidence="1" id="KW-0732">Signal</keyword>
<evidence type="ECO:0000313" key="3">
    <source>
        <dbReference type="Proteomes" id="UP000233120"/>
    </source>
</evidence>
<sequence>MKFVTLHGRWSSLGGSCTKLVLCMVASAALGQHPGSYCRLELRALADLGMLDRPVVCFKSCSQKFLQYYTHLHRSNQSAFQC</sequence>
<evidence type="ECO:0000256" key="1">
    <source>
        <dbReference type="SAM" id="SignalP"/>
    </source>
</evidence>
<evidence type="ECO:0008006" key="4">
    <source>
        <dbReference type="Google" id="ProtNLM"/>
    </source>
</evidence>
<feature type="chain" id="PRO_5014457518" description="Secreted protein" evidence="1">
    <location>
        <begin position="32"/>
        <end position="82"/>
    </location>
</feature>
<reference evidence="2" key="2">
    <citation type="submission" date="2025-09" db="UniProtKB">
        <authorList>
            <consortium name="Ensembl"/>
        </authorList>
    </citation>
    <scope>IDENTIFICATION</scope>
</reference>
<name>A0A2K6B1Y2_MACNE</name>
<proteinExistence type="predicted"/>
<reference evidence="2" key="1">
    <citation type="submission" date="2025-08" db="UniProtKB">
        <authorList>
            <consortium name="Ensembl"/>
        </authorList>
    </citation>
    <scope>IDENTIFICATION</scope>
</reference>
<evidence type="ECO:0000313" key="2">
    <source>
        <dbReference type="Ensembl" id="ENSMNEP00000005429.1"/>
    </source>
</evidence>
<keyword evidence="3" id="KW-1185">Reference proteome</keyword>
<protein>
    <recommendedName>
        <fullName evidence="4">Secreted protein</fullName>
    </recommendedName>
</protein>